<proteinExistence type="predicted"/>
<accession>A0ABT5L0H3</accession>
<organism evidence="2 3">
    <name type="scientific">Alteromonas gilva</name>
    <dbReference type="NCBI Taxonomy" id="2987522"/>
    <lineage>
        <taxon>Bacteria</taxon>
        <taxon>Pseudomonadati</taxon>
        <taxon>Pseudomonadota</taxon>
        <taxon>Gammaproteobacteria</taxon>
        <taxon>Alteromonadales</taxon>
        <taxon>Alteromonadaceae</taxon>
        <taxon>Alteromonas/Salinimonas group</taxon>
        <taxon>Alteromonas</taxon>
    </lineage>
</organism>
<dbReference type="EMBL" id="JAQQXP010000001">
    <property type="protein sequence ID" value="MDC8830539.1"/>
    <property type="molecule type" value="Genomic_DNA"/>
</dbReference>
<comment type="caution">
    <text evidence="2">The sequence shown here is derived from an EMBL/GenBank/DDBJ whole genome shotgun (WGS) entry which is preliminary data.</text>
</comment>
<keyword evidence="1" id="KW-0812">Transmembrane</keyword>
<keyword evidence="1" id="KW-0472">Membrane</keyword>
<feature type="transmembrane region" description="Helical" evidence="1">
    <location>
        <begin position="58"/>
        <end position="76"/>
    </location>
</feature>
<reference evidence="2 3" key="1">
    <citation type="submission" date="2022-10" db="EMBL/GenBank/DDBJ databases">
        <title>Alteromonas sp. chi3 Genome sequencing.</title>
        <authorList>
            <person name="Park S."/>
        </authorList>
    </citation>
    <scope>NUCLEOTIDE SEQUENCE [LARGE SCALE GENOMIC DNA]</scope>
    <source>
        <strain evidence="3">chi3</strain>
    </source>
</reference>
<sequence length="116" mass="13183">MNALTLRYFIELCMGFNPIIIRAMFDKAGAAVAFCKATKVSRLAFYRESEMLAGTNRLMYAGLILFIPLGIGAWLYDFVVNKKNFSPLFVIPFCIVLAMFVYATYYLLPVSTKFSF</sequence>
<evidence type="ECO:0000256" key="1">
    <source>
        <dbReference type="SAM" id="Phobius"/>
    </source>
</evidence>
<name>A0ABT5L0H3_9ALTE</name>
<gene>
    <name evidence="2" type="ORF">OIK42_07150</name>
</gene>
<evidence type="ECO:0000313" key="2">
    <source>
        <dbReference type="EMBL" id="MDC8830539.1"/>
    </source>
</evidence>
<keyword evidence="1" id="KW-1133">Transmembrane helix</keyword>
<dbReference type="Proteomes" id="UP001218788">
    <property type="component" value="Unassembled WGS sequence"/>
</dbReference>
<protein>
    <submittedName>
        <fullName evidence="2">Uncharacterized protein</fullName>
    </submittedName>
</protein>
<feature type="transmembrane region" description="Helical" evidence="1">
    <location>
        <begin position="88"/>
        <end position="108"/>
    </location>
</feature>
<evidence type="ECO:0000313" key="3">
    <source>
        <dbReference type="Proteomes" id="UP001218788"/>
    </source>
</evidence>
<dbReference type="RefSeq" id="WP_273639463.1">
    <property type="nucleotide sequence ID" value="NZ_JAQQXP010000001.1"/>
</dbReference>
<keyword evidence="3" id="KW-1185">Reference proteome</keyword>